<evidence type="ECO:0000259" key="1">
    <source>
        <dbReference type="Pfam" id="PF23147"/>
    </source>
</evidence>
<dbReference type="Pfam" id="PF23147">
    <property type="entry name" value="GDH2_N"/>
    <property type="match status" value="1"/>
</dbReference>
<evidence type="ECO:0000313" key="3">
    <source>
        <dbReference type="EMBL" id="KAE9388973.1"/>
    </source>
</evidence>
<dbReference type="OrthoDB" id="2994597at2759"/>
<keyword evidence="4" id="KW-1185">Reference proteome</keyword>
<sequence>MFLEQTGNEILSLVVFDENLKNSEFAAKGFIPQELVANEGNWFYKNLGIDDTYFSDNSQAVICDRYLAPKMLAYTKHDPSKLVIDLEKIEENGNGATFIHTSPPGITTTEGPGATCESRIDTLFLDNSKPKQTRDFCATGSISATASHPAIKDTEGRTVSDKSFLEKANEKRYERASFAPSFSNSRSCGALSNGTVPSWRFSKSKAREVIGYKMGGTTTLFSALSNLYHFYSLYSARKYVEQFSNGITIISLYLNAVPNSNAPPIEHSIFQVMKEASLLFCLPETPFFLPKAPGTHAVQEAMYAYCGWIFAQHFCNRLDLAYLQLKNVLDENDPAHAEVLNNIKRRFREETFTRAFQSTRKSN</sequence>
<dbReference type="Proteomes" id="UP000799118">
    <property type="component" value="Unassembled WGS sequence"/>
</dbReference>
<dbReference type="Pfam" id="PF23152">
    <property type="entry name" value="GDH_2nd"/>
    <property type="match status" value="2"/>
</dbReference>
<reference evidence="3" key="1">
    <citation type="journal article" date="2019" name="Environ. Microbiol.">
        <title>Fungal ecological strategies reflected in gene transcription - a case study of two litter decomposers.</title>
        <authorList>
            <person name="Barbi F."/>
            <person name="Kohler A."/>
            <person name="Barry K."/>
            <person name="Baskaran P."/>
            <person name="Daum C."/>
            <person name="Fauchery L."/>
            <person name="Ihrmark K."/>
            <person name="Kuo A."/>
            <person name="LaButti K."/>
            <person name="Lipzen A."/>
            <person name="Morin E."/>
            <person name="Grigoriev I.V."/>
            <person name="Henrissat B."/>
            <person name="Lindahl B."/>
            <person name="Martin F."/>
        </authorList>
    </citation>
    <scope>NUCLEOTIDE SEQUENCE</scope>
    <source>
        <strain evidence="3">JB14</strain>
    </source>
</reference>
<feature type="domain" description="NAD-specific glutamate dehydrogenase second" evidence="2">
    <location>
        <begin position="150"/>
        <end position="288"/>
    </location>
</feature>
<feature type="domain" description="NAD-specific glutamate dehydrogenase second" evidence="2">
    <location>
        <begin position="90"/>
        <end position="137"/>
    </location>
</feature>
<evidence type="ECO:0000313" key="4">
    <source>
        <dbReference type="Proteomes" id="UP000799118"/>
    </source>
</evidence>
<gene>
    <name evidence="3" type="ORF">BT96DRAFT_1003698</name>
</gene>
<accession>A0A6A4GU87</accession>
<dbReference type="AlphaFoldDB" id="A0A6A4GU87"/>
<evidence type="ECO:0000259" key="2">
    <source>
        <dbReference type="Pfam" id="PF23152"/>
    </source>
</evidence>
<name>A0A6A4GU87_9AGAR</name>
<organism evidence="3 4">
    <name type="scientific">Gymnopus androsaceus JB14</name>
    <dbReference type="NCBI Taxonomy" id="1447944"/>
    <lineage>
        <taxon>Eukaryota</taxon>
        <taxon>Fungi</taxon>
        <taxon>Dikarya</taxon>
        <taxon>Basidiomycota</taxon>
        <taxon>Agaricomycotina</taxon>
        <taxon>Agaricomycetes</taxon>
        <taxon>Agaricomycetidae</taxon>
        <taxon>Agaricales</taxon>
        <taxon>Marasmiineae</taxon>
        <taxon>Omphalotaceae</taxon>
        <taxon>Gymnopus</taxon>
    </lineage>
</organism>
<protein>
    <submittedName>
        <fullName evidence="3">Uncharacterized protein</fullName>
    </submittedName>
</protein>
<feature type="domain" description="NAD-dependent glutamate dehydrogenase N-terminal" evidence="1">
    <location>
        <begin position="26"/>
        <end position="64"/>
    </location>
</feature>
<dbReference type="InterPro" id="IPR055480">
    <property type="entry name" value="NAD-GDH_N"/>
</dbReference>
<dbReference type="EMBL" id="ML769717">
    <property type="protein sequence ID" value="KAE9388973.1"/>
    <property type="molecule type" value="Genomic_DNA"/>
</dbReference>
<dbReference type="InterPro" id="IPR056365">
    <property type="entry name" value="NAD-GDH_2nd"/>
</dbReference>
<proteinExistence type="predicted"/>